<dbReference type="InterPro" id="IPR010775">
    <property type="entry name" value="DUF1365"/>
</dbReference>
<dbReference type="PANTHER" id="PTHR33973:SF4">
    <property type="entry name" value="OS07G0153300 PROTEIN"/>
    <property type="match status" value="1"/>
</dbReference>
<dbReference type="EMBL" id="JAPEVA010000098">
    <property type="protein sequence ID" value="KAJ4399912.1"/>
    <property type="molecule type" value="Genomic_DNA"/>
</dbReference>
<protein>
    <submittedName>
        <fullName evidence="1">Uncharacterized protein</fullName>
    </submittedName>
</protein>
<proteinExistence type="predicted"/>
<name>A0A9W9D4R6_9PLEO</name>
<evidence type="ECO:0000313" key="2">
    <source>
        <dbReference type="Proteomes" id="UP001140510"/>
    </source>
</evidence>
<gene>
    <name evidence="1" type="ORF">N0V91_009080</name>
</gene>
<keyword evidence="2" id="KW-1185">Reference proteome</keyword>
<dbReference type="Pfam" id="PF07103">
    <property type="entry name" value="DUF1365"/>
    <property type="match status" value="1"/>
</dbReference>
<dbReference type="Proteomes" id="UP001140510">
    <property type="component" value="Unassembled WGS sequence"/>
</dbReference>
<accession>A0A9W9D4R6</accession>
<organism evidence="1 2">
    <name type="scientific">Didymella pomorum</name>
    <dbReference type="NCBI Taxonomy" id="749634"/>
    <lineage>
        <taxon>Eukaryota</taxon>
        <taxon>Fungi</taxon>
        <taxon>Dikarya</taxon>
        <taxon>Ascomycota</taxon>
        <taxon>Pezizomycotina</taxon>
        <taxon>Dothideomycetes</taxon>
        <taxon>Pleosporomycetidae</taxon>
        <taxon>Pleosporales</taxon>
        <taxon>Pleosporineae</taxon>
        <taxon>Didymellaceae</taxon>
        <taxon>Didymella</taxon>
    </lineage>
</organism>
<dbReference type="AlphaFoldDB" id="A0A9W9D4R6"/>
<sequence>MFPKRHAFEYSYLQCGFPIIPGGVDVDGHDVATGTDQKLGSWWLRIRAVDYLTRGNGKAGFYGKLQTFMREQDVDDDNWSYAYLVTAPRFLGYSFNPVSFWYIYDREHQLRKMILEVNNTFGERRIYLLNGTSPSTPSQTLDSTYEAGTAPDMSIGTKSRFTDLWMKDFHVSPFNSRKGSYALKAQNPFPHVGFDNPMIDNTITLKSSKDHAKVVARLNCVGTPLDPDEFGILGAAWFISRWWWVGLVTFPRIVKEAGNLFYKRSLHVWFRPEVLTPSLGRLPTSQEVTIQQVFHDYLTHLVNTAQDDFHITLHTTIPEIPKQKIDFTRPSRGGVVNELEIRVLTPAFYSRFVHYAYTSEAFDRECIFTDEKNRTCWVSRPELLAQLLMQATPTASQSGASRGRLNEAKWWLLKKLRCAPAEPAYNATPKSSEFRLEDIRAGKLSEMEAFVMFQRPQIAGEFRRVVTKLFLAQRFSFGFPQLITLMDWVVRIMLCYSAAKQVSHPDVSGESSLLKRDWWLLSGSMVAATASHAYGLLKGYH</sequence>
<evidence type="ECO:0000313" key="1">
    <source>
        <dbReference type="EMBL" id="KAJ4399912.1"/>
    </source>
</evidence>
<reference evidence="1" key="1">
    <citation type="submission" date="2022-10" db="EMBL/GenBank/DDBJ databases">
        <title>Tapping the CABI collections for fungal endophytes: first genome assemblies for Collariella, Neodidymelliopsis, Ascochyta clinopodiicola, Didymella pomorum, Didymosphaeria variabile, Neocosmospora piperis and Neocucurbitaria cava.</title>
        <authorList>
            <person name="Hill R."/>
        </authorList>
    </citation>
    <scope>NUCLEOTIDE SEQUENCE</scope>
    <source>
        <strain evidence="1">IMI 355091</strain>
    </source>
</reference>
<comment type="caution">
    <text evidence="1">The sequence shown here is derived from an EMBL/GenBank/DDBJ whole genome shotgun (WGS) entry which is preliminary data.</text>
</comment>
<dbReference type="PANTHER" id="PTHR33973">
    <property type="entry name" value="OS07G0153300 PROTEIN"/>
    <property type="match status" value="1"/>
</dbReference>
<dbReference type="OrthoDB" id="3340520at2759"/>